<dbReference type="SUPFAM" id="SSF51735">
    <property type="entry name" value="NAD(P)-binding Rossmann-fold domains"/>
    <property type="match status" value="1"/>
</dbReference>
<feature type="domain" description="D-isomer specific 2-hydroxyacid dehydrogenase catalytic" evidence="3">
    <location>
        <begin position="4"/>
        <end position="309"/>
    </location>
</feature>
<dbReference type="GO" id="GO:0008720">
    <property type="term" value="F:D-lactate dehydrogenase (NAD+) activity"/>
    <property type="evidence" value="ECO:0007669"/>
    <property type="project" value="TreeGrafter"/>
</dbReference>
<dbReference type="GO" id="GO:0004617">
    <property type="term" value="F:phosphoglycerate dehydrogenase activity"/>
    <property type="evidence" value="ECO:0007669"/>
    <property type="project" value="UniProtKB-EC"/>
</dbReference>
<dbReference type="AlphaFoldDB" id="A0A3B0U610"/>
<keyword evidence="5" id="KW-0560">Oxidoreductase</keyword>
<keyword evidence="2" id="KW-0520">NAD</keyword>
<dbReference type="PANTHER" id="PTHR43026">
    <property type="entry name" value="2-HYDROXYACID DEHYDROGENASE HOMOLOG 1-RELATED"/>
    <property type="match status" value="1"/>
</dbReference>
<reference evidence="5" key="1">
    <citation type="submission" date="2018-06" db="EMBL/GenBank/DDBJ databases">
        <authorList>
            <person name="Zhirakovskaya E."/>
        </authorList>
    </citation>
    <scope>NUCLEOTIDE SEQUENCE</scope>
</reference>
<protein>
    <submittedName>
        <fullName evidence="5">D-3-phosphoglycerate dehydrogenase</fullName>
        <ecNumber evidence="5">1.1.1.95</ecNumber>
    </submittedName>
</protein>
<evidence type="ECO:0000259" key="4">
    <source>
        <dbReference type="Pfam" id="PF02826"/>
    </source>
</evidence>
<dbReference type="InterPro" id="IPR036291">
    <property type="entry name" value="NAD(P)-bd_dom_sf"/>
</dbReference>
<evidence type="ECO:0000313" key="5">
    <source>
        <dbReference type="EMBL" id="VAW26355.1"/>
    </source>
</evidence>
<name>A0A3B0U610_9ZZZZ</name>
<dbReference type="EC" id="1.1.1.95" evidence="5"/>
<dbReference type="Pfam" id="PF00389">
    <property type="entry name" value="2-Hacid_dh"/>
    <property type="match status" value="1"/>
</dbReference>
<dbReference type="SUPFAM" id="SSF52283">
    <property type="entry name" value="Formate/glycerate dehydrogenase catalytic domain-like"/>
    <property type="match status" value="1"/>
</dbReference>
<accession>A0A3B0U610</accession>
<feature type="domain" description="D-isomer specific 2-hydroxyacid dehydrogenase NAD-binding" evidence="4">
    <location>
        <begin position="106"/>
        <end position="290"/>
    </location>
</feature>
<dbReference type="Pfam" id="PF02826">
    <property type="entry name" value="2-Hacid_dh_C"/>
    <property type="match status" value="1"/>
</dbReference>
<dbReference type="EMBL" id="UOET01000023">
    <property type="protein sequence ID" value="VAW26355.1"/>
    <property type="molecule type" value="Genomic_DNA"/>
</dbReference>
<proteinExistence type="inferred from homology"/>
<dbReference type="PANTHER" id="PTHR43026:SF1">
    <property type="entry name" value="2-HYDROXYACID DEHYDROGENASE HOMOLOG 1-RELATED"/>
    <property type="match status" value="1"/>
</dbReference>
<gene>
    <name evidence="5" type="ORF">MNBD_BACTEROID07-1047</name>
</gene>
<dbReference type="InterPro" id="IPR006140">
    <property type="entry name" value="D-isomer_DH_NAD-bd"/>
</dbReference>
<evidence type="ECO:0000256" key="1">
    <source>
        <dbReference type="ARBA" id="ARBA00005854"/>
    </source>
</evidence>
<evidence type="ECO:0000256" key="2">
    <source>
        <dbReference type="ARBA" id="ARBA00023027"/>
    </source>
</evidence>
<dbReference type="Gene3D" id="3.40.50.720">
    <property type="entry name" value="NAD(P)-binding Rossmann-like Domain"/>
    <property type="match status" value="2"/>
</dbReference>
<organism evidence="5">
    <name type="scientific">hydrothermal vent metagenome</name>
    <dbReference type="NCBI Taxonomy" id="652676"/>
    <lineage>
        <taxon>unclassified sequences</taxon>
        <taxon>metagenomes</taxon>
        <taxon>ecological metagenomes</taxon>
    </lineage>
</organism>
<dbReference type="GO" id="GO:0051287">
    <property type="term" value="F:NAD binding"/>
    <property type="evidence" value="ECO:0007669"/>
    <property type="project" value="InterPro"/>
</dbReference>
<evidence type="ECO:0000259" key="3">
    <source>
        <dbReference type="Pfam" id="PF00389"/>
    </source>
</evidence>
<dbReference type="InterPro" id="IPR006139">
    <property type="entry name" value="D-isomer_2_OHA_DH_cat_dom"/>
</dbReference>
<sequence>MKKVLFVDTAHPSLQQGLEKLGFQCDYFPDFQYDDFKQIIGQYEGVIIRSKIKLDGEILLAARNLEFIGRVGAGMENIDVAAAGKQGIQCLNAPEGNRSAVGEQAVGMLLMLFNNLKKGDDEVRRGLWLREENRGIEIEGKTIGIIGYGNTGGAFAKRLSGFGAQVLAYDKYKTGFSDGFVTEVSLEILFEQTDILSLHVPLTNETRFMVNGDFLQKFRKNIWLVNTSRGKVVKTENLVAALKSGKVLGACLDVLEFEGFSFENLDANELPKAFSELIKMQNVILSPHVAGWTHESNLKLAATIVEKVKMLYHLK</sequence>
<comment type="similarity">
    <text evidence="1">Belongs to the D-isomer specific 2-hydroxyacid dehydrogenase family.</text>
</comment>
<dbReference type="InterPro" id="IPR058205">
    <property type="entry name" value="D-LDH-like"/>
</dbReference>